<dbReference type="InterPro" id="IPR013784">
    <property type="entry name" value="Carb-bd-like_fold"/>
</dbReference>
<dbReference type="OrthoDB" id="9775095at2"/>
<dbReference type="GO" id="GO:0015344">
    <property type="term" value="F:siderophore uptake transmembrane transporter activity"/>
    <property type="evidence" value="ECO:0007669"/>
    <property type="project" value="TreeGrafter"/>
</dbReference>
<proteinExistence type="inferred from homology"/>
<comment type="caution">
    <text evidence="19">The sequence shown here is derived from an EMBL/GenBank/DDBJ whole genome shotgun (WGS) entry which is preliminary data.</text>
</comment>
<keyword evidence="9" id="KW-0406">Ion transport</keyword>
<evidence type="ECO:0000256" key="8">
    <source>
        <dbReference type="ARBA" id="ARBA00023004"/>
    </source>
</evidence>
<gene>
    <name evidence="19" type="ORF">RC62_2843</name>
</gene>
<accession>A0A0Q0XPA1</accession>
<dbReference type="PANTHER" id="PTHR32552">
    <property type="entry name" value="FERRICHROME IRON RECEPTOR-RELATED"/>
    <property type="match status" value="1"/>
</dbReference>
<feature type="domain" description="TonB-dependent receptor plug" evidence="18">
    <location>
        <begin position="141"/>
        <end position="231"/>
    </location>
</feature>
<dbReference type="SUPFAM" id="SSF49452">
    <property type="entry name" value="Starch-binding domain-like"/>
    <property type="match status" value="1"/>
</dbReference>
<dbReference type="InterPro" id="IPR010105">
    <property type="entry name" value="TonB_sidphr_rcpt"/>
</dbReference>
<dbReference type="PANTHER" id="PTHR32552:SF68">
    <property type="entry name" value="FERRICHROME OUTER MEMBRANE TRANSPORTER_PHAGE RECEPTOR"/>
    <property type="match status" value="1"/>
</dbReference>
<evidence type="ECO:0000259" key="17">
    <source>
        <dbReference type="Pfam" id="PF00593"/>
    </source>
</evidence>
<feature type="domain" description="TonB-dependent receptor-like beta-barrel" evidence="17">
    <location>
        <begin position="322"/>
        <end position="747"/>
    </location>
</feature>
<dbReference type="Gene3D" id="2.170.130.10">
    <property type="entry name" value="TonB-dependent receptor, plug domain"/>
    <property type="match status" value="1"/>
</dbReference>
<dbReference type="RefSeq" id="WP_055098407.1">
    <property type="nucleotide sequence ID" value="NZ_JRLF01000015.1"/>
</dbReference>
<keyword evidence="4 14" id="KW-1134">Transmembrane beta strand</keyword>
<dbReference type="PATRIC" id="fig|362413.3.peg.2793"/>
<dbReference type="InterPro" id="IPR036942">
    <property type="entry name" value="Beta-barrel_TonB_sf"/>
</dbReference>
<reference evidence="19 20" key="1">
    <citation type="submission" date="2014-09" db="EMBL/GenBank/DDBJ databases">
        <title>Genome sequence of Flavobacterium aquidurense RC62.</title>
        <authorList>
            <person name="Kim J.F."/>
            <person name="Kwak M.-J."/>
        </authorList>
    </citation>
    <scope>NUCLEOTIDE SEQUENCE [LARGE SCALE GENOMIC DNA]</scope>
    <source>
        <strain evidence="19 20">RC62</strain>
    </source>
</reference>
<evidence type="ECO:0000313" key="20">
    <source>
        <dbReference type="Proteomes" id="UP000050443"/>
    </source>
</evidence>
<keyword evidence="6 14" id="KW-0812">Transmembrane</keyword>
<dbReference type="Gene3D" id="2.40.170.20">
    <property type="entry name" value="TonB-dependent receptor, beta-barrel domain"/>
    <property type="match status" value="1"/>
</dbReference>
<evidence type="ECO:0000256" key="5">
    <source>
        <dbReference type="ARBA" id="ARBA00022496"/>
    </source>
</evidence>
<dbReference type="GO" id="GO:0030246">
    <property type="term" value="F:carbohydrate binding"/>
    <property type="evidence" value="ECO:0007669"/>
    <property type="project" value="InterPro"/>
</dbReference>
<dbReference type="AlphaFoldDB" id="A0A0Q0XPA1"/>
<keyword evidence="3 14" id="KW-0813">Transport</keyword>
<sequence length="773" mass="85891">MKYSTAKTYRFLFTISFLFSVFCSFAQQNFGKIKGTITTSDGDPAAGVNVILKNSKYGTTTNDDGSFELNRARPNTYTIQISLTGNETTEQDVVVTENETATINLQLKVSNKELHEVVVNGKKSILSKKTDYVARMPLKNLENPQVYSVIQKELLQEQIAVDIRNAVQNAPGVTSKIYPSGGLEISFRGFSTGVNARNGMENMTGRSSISIDNAERIEVLKGPSGTLFGSSVSSFGGVVNLVTKKPFETKKTEVSYTAGSYGLNRLALDINTPLTQDNKVLFRLNTSVNTEKSFLNFGFNKTLLIAPSLIYKATDKLTLSLDTEVYNTNNTRPTYGRSYAAGITNPTDLKVDYKTSLFHDDADAKTSSAKVFVQAEYKLAENWKSTTLFSFIDENVAHSYQYYTVWNSPTEVQRIVSLFGPIANQFTNIQENINGEFATGSIKHKLLAGVNYRFTNGTFTYGTTGVLDTIDVTKTFSPIRKKQVDAVVSQFEFGVPDEQTFSVYASDVISFTDRLSAMLSLRMDNFVQKKLEDTEGYNQTALSPKLGLVYEVVKDQVSLFGNYMNGFQNSGPVNQPDGTLLVLKPVYANQYEGGVKVEAFNKKLSTTVSYYNITIDNATRTTPDGFSVQDGKQVSKGVDFEFIANPIEGLNAMLGYAYNDNRIVKSSDAAIEGNKASGAPENVVNFWVSYKFQNILKDLGVGFGGNYVDKQYKFEDQSFYAPSYSVYNATVFYDQPTWRIGVKFNNLNNKQYWDSYGMAQTPTNFLVNLTLKF</sequence>
<evidence type="ECO:0000259" key="18">
    <source>
        <dbReference type="Pfam" id="PF07715"/>
    </source>
</evidence>
<dbReference type="InterPro" id="IPR000531">
    <property type="entry name" value="Beta-barrel_TonB"/>
</dbReference>
<evidence type="ECO:0000256" key="4">
    <source>
        <dbReference type="ARBA" id="ARBA00022452"/>
    </source>
</evidence>
<evidence type="ECO:0000256" key="12">
    <source>
        <dbReference type="ARBA" id="ARBA00023170"/>
    </source>
</evidence>
<feature type="signal peptide" evidence="16">
    <location>
        <begin position="1"/>
        <end position="26"/>
    </location>
</feature>
<dbReference type="EMBL" id="JRLF01000015">
    <property type="protein sequence ID" value="KQB37677.1"/>
    <property type="molecule type" value="Genomic_DNA"/>
</dbReference>
<keyword evidence="13 14" id="KW-0998">Cell outer membrane</keyword>
<evidence type="ECO:0000256" key="1">
    <source>
        <dbReference type="ARBA" id="ARBA00004571"/>
    </source>
</evidence>
<evidence type="ECO:0000256" key="2">
    <source>
        <dbReference type="ARBA" id="ARBA00009810"/>
    </source>
</evidence>
<evidence type="ECO:0000256" key="7">
    <source>
        <dbReference type="ARBA" id="ARBA00022729"/>
    </source>
</evidence>
<dbReference type="Gene3D" id="2.60.40.1120">
    <property type="entry name" value="Carboxypeptidase-like, regulatory domain"/>
    <property type="match status" value="1"/>
</dbReference>
<keyword evidence="8" id="KW-0408">Iron</keyword>
<name>A0A0Q0XPA1_9FLAO</name>
<dbReference type="NCBIfam" id="TIGR01783">
    <property type="entry name" value="TonB-siderophor"/>
    <property type="match status" value="1"/>
</dbReference>
<evidence type="ECO:0000256" key="13">
    <source>
        <dbReference type="ARBA" id="ARBA00023237"/>
    </source>
</evidence>
<keyword evidence="12 19" id="KW-0675">Receptor</keyword>
<keyword evidence="7 16" id="KW-0732">Signal</keyword>
<feature type="chain" id="PRO_5006186654" evidence="16">
    <location>
        <begin position="27"/>
        <end position="773"/>
    </location>
</feature>
<organism evidence="19 20">
    <name type="scientific">Flavobacterium aquidurense</name>
    <dbReference type="NCBI Taxonomy" id="362413"/>
    <lineage>
        <taxon>Bacteria</taxon>
        <taxon>Pseudomonadati</taxon>
        <taxon>Bacteroidota</taxon>
        <taxon>Flavobacteriia</taxon>
        <taxon>Flavobacteriales</taxon>
        <taxon>Flavobacteriaceae</taxon>
        <taxon>Flavobacterium</taxon>
    </lineage>
</organism>
<dbReference type="InterPro" id="IPR037066">
    <property type="entry name" value="Plug_dom_sf"/>
</dbReference>
<protein>
    <submittedName>
        <fullName evidence="19">TonB-dependent siderophore receptor</fullName>
    </submittedName>
</protein>
<dbReference type="CDD" id="cd01347">
    <property type="entry name" value="ligand_gated_channel"/>
    <property type="match status" value="1"/>
</dbReference>
<dbReference type="Proteomes" id="UP000050443">
    <property type="component" value="Unassembled WGS sequence"/>
</dbReference>
<dbReference type="Pfam" id="PF07715">
    <property type="entry name" value="Plug"/>
    <property type="match status" value="1"/>
</dbReference>
<evidence type="ECO:0000313" key="19">
    <source>
        <dbReference type="EMBL" id="KQB37677.1"/>
    </source>
</evidence>
<evidence type="ECO:0000256" key="11">
    <source>
        <dbReference type="ARBA" id="ARBA00023136"/>
    </source>
</evidence>
<dbReference type="Pfam" id="PF13715">
    <property type="entry name" value="CarbopepD_reg_2"/>
    <property type="match status" value="1"/>
</dbReference>
<evidence type="ECO:0000256" key="6">
    <source>
        <dbReference type="ARBA" id="ARBA00022692"/>
    </source>
</evidence>
<comment type="subcellular location">
    <subcellularLocation>
        <location evidence="1 14">Cell outer membrane</location>
        <topology evidence="1 14">Multi-pass membrane protein</topology>
    </subcellularLocation>
</comment>
<dbReference type="SUPFAM" id="SSF56935">
    <property type="entry name" value="Porins"/>
    <property type="match status" value="1"/>
</dbReference>
<dbReference type="PROSITE" id="PS52016">
    <property type="entry name" value="TONB_DEPENDENT_REC_3"/>
    <property type="match status" value="1"/>
</dbReference>
<evidence type="ECO:0000256" key="10">
    <source>
        <dbReference type="ARBA" id="ARBA00023077"/>
    </source>
</evidence>
<dbReference type="STRING" id="362413.RC62_2843"/>
<dbReference type="GO" id="GO:0009279">
    <property type="term" value="C:cell outer membrane"/>
    <property type="evidence" value="ECO:0007669"/>
    <property type="project" value="UniProtKB-SubCell"/>
</dbReference>
<evidence type="ECO:0000256" key="9">
    <source>
        <dbReference type="ARBA" id="ARBA00023065"/>
    </source>
</evidence>
<dbReference type="InterPro" id="IPR039426">
    <property type="entry name" value="TonB-dep_rcpt-like"/>
</dbReference>
<evidence type="ECO:0000256" key="16">
    <source>
        <dbReference type="SAM" id="SignalP"/>
    </source>
</evidence>
<comment type="similarity">
    <text evidence="2 14 15">Belongs to the TonB-dependent receptor family.</text>
</comment>
<dbReference type="Pfam" id="PF00593">
    <property type="entry name" value="TonB_dep_Rec_b-barrel"/>
    <property type="match status" value="1"/>
</dbReference>
<evidence type="ECO:0000256" key="14">
    <source>
        <dbReference type="PROSITE-ProRule" id="PRU01360"/>
    </source>
</evidence>
<dbReference type="GO" id="GO:0015891">
    <property type="term" value="P:siderophore transport"/>
    <property type="evidence" value="ECO:0007669"/>
    <property type="project" value="InterPro"/>
</dbReference>
<dbReference type="GO" id="GO:0038023">
    <property type="term" value="F:signaling receptor activity"/>
    <property type="evidence" value="ECO:0007669"/>
    <property type="project" value="InterPro"/>
</dbReference>
<keyword evidence="5" id="KW-0410">Iron transport</keyword>
<evidence type="ECO:0000256" key="3">
    <source>
        <dbReference type="ARBA" id="ARBA00022448"/>
    </source>
</evidence>
<dbReference type="InterPro" id="IPR012910">
    <property type="entry name" value="Plug_dom"/>
</dbReference>
<keyword evidence="10 15" id="KW-0798">TonB box</keyword>
<evidence type="ECO:0000256" key="15">
    <source>
        <dbReference type="RuleBase" id="RU003357"/>
    </source>
</evidence>
<keyword evidence="11 14" id="KW-0472">Membrane</keyword>